<dbReference type="Proteomes" id="UP000710849">
    <property type="component" value="Unassembled WGS sequence"/>
</dbReference>
<reference evidence="1 2" key="1">
    <citation type="journal article" date="2020" name="Genome Biol. Evol.">
        <title>Comparative genomics of Sclerotiniaceae.</title>
        <authorList>
            <person name="Valero Jimenez C.A."/>
            <person name="Steentjes M."/>
            <person name="Scholten O.E."/>
            <person name="Van Kan J.A.L."/>
        </authorList>
    </citation>
    <scope>NUCLEOTIDE SEQUENCE [LARGE SCALE GENOMIC DNA]</scope>
    <source>
        <strain evidence="1 2">MUCL 94</strain>
    </source>
</reference>
<dbReference type="GeneID" id="62150526"/>
<dbReference type="EMBL" id="RCSW01000013">
    <property type="protein sequence ID" value="KAF7940751.1"/>
    <property type="molecule type" value="Genomic_DNA"/>
</dbReference>
<evidence type="ECO:0000313" key="2">
    <source>
        <dbReference type="Proteomes" id="UP000710849"/>
    </source>
</evidence>
<dbReference type="AlphaFoldDB" id="A0A9P5M4L8"/>
<proteinExistence type="predicted"/>
<gene>
    <name evidence="1" type="ORF">EAE97_006937</name>
</gene>
<protein>
    <submittedName>
        <fullName evidence="1">Uncharacterized protein</fullName>
    </submittedName>
</protein>
<sequence>MPSLFCNGAEPESGSPCTDLEAGHANLNLAGQSPWQLGINIANLIKDGKVTFKHIQSGLNGIQERETMEQEALIQAFDRLSACEAQRIIIELLEKNLVGIVRFLICENDLIKESLKKKLLVEEKDGTFATRKFETDAI</sequence>
<evidence type="ECO:0000313" key="1">
    <source>
        <dbReference type="EMBL" id="KAF7940751.1"/>
    </source>
</evidence>
<comment type="caution">
    <text evidence="1">The sequence shown here is derived from an EMBL/GenBank/DDBJ whole genome shotgun (WGS) entry which is preliminary data.</text>
</comment>
<dbReference type="RefSeq" id="XP_038731640.1">
    <property type="nucleotide sequence ID" value="XM_038877450.1"/>
</dbReference>
<accession>A0A9P5M4L8</accession>
<keyword evidence="2" id="KW-1185">Reference proteome</keyword>
<organism evidence="1 2">
    <name type="scientific">Botrytis byssoidea</name>
    <dbReference type="NCBI Taxonomy" id="139641"/>
    <lineage>
        <taxon>Eukaryota</taxon>
        <taxon>Fungi</taxon>
        <taxon>Dikarya</taxon>
        <taxon>Ascomycota</taxon>
        <taxon>Pezizomycotina</taxon>
        <taxon>Leotiomycetes</taxon>
        <taxon>Helotiales</taxon>
        <taxon>Sclerotiniaceae</taxon>
        <taxon>Botrytis</taxon>
    </lineage>
</organism>
<name>A0A9P5M4L8_9HELO</name>